<feature type="domain" description="Flavin reductase like" evidence="3">
    <location>
        <begin position="22"/>
        <end position="167"/>
    </location>
</feature>
<dbReference type="SMART" id="SM00903">
    <property type="entry name" value="Flavin_Reduct"/>
    <property type="match status" value="1"/>
</dbReference>
<gene>
    <name evidence="4" type="ORF">NG99_19875</name>
</gene>
<dbReference type="Gene3D" id="2.30.110.10">
    <property type="entry name" value="Electron Transport, Fmn-binding Protein, Chain A"/>
    <property type="match status" value="1"/>
</dbReference>
<reference evidence="4 5" key="1">
    <citation type="submission" date="2014-10" db="EMBL/GenBank/DDBJ databases">
        <title>Genome sequence of Erwinia typographi M043b.</title>
        <authorList>
            <person name="Chan K.-G."/>
            <person name="Tan W.-S."/>
        </authorList>
    </citation>
    <scope>NUCLEOTIDE SEQUENCE [LARGE SCALE GENOMIC DNA]</scope>
    <source>
        <strain evidence="4 5">M043b</strain>
    </source>
</reference>
<evidence type="ECO:0000313" key="4">
    <source>
        <dbReference type="EMBL" id="KGT89266.1"/>
    </source>
</evidence>
<comment type="caution">
    <text evidence="4">The sequence shown here is derived from an EMBL/GenBank/DDBJ whole genome shotgun (WGS) entry which is preliminary data.</text>
</comment>
<dbReference type="eggNOG" id="COG1853">
    <property type="taxonomic scope" value="Bacteria"/>
</dbReference>
<keyword evidence="2" id="KW-0560">Oxidoreductase</keyword>
<dbReference type="InterPro" id="IPR050268">
    <property type="entry name" value="NADH-dep_flavin_reductase"/>
</dbReference>
<dbReference type="Pfam" id="PF01613">
    <property type="entry name" value="Flavin_Reduct"/>
    <property type="match status" value="1"/>
</dbReference>
<evidence type="ECO:0000256" key="2">
    <source>
        <dbReference type="ARBA" id="ARBA00023002"/>
    </source>
</evidence>
<name>A0A0A3YV66_9GAMM</name>
<dbReference type="GO" id="GO:0010181">
    <property type="term" value="F:FMN binding"/>
    <property type="evidence" value="ECO:0007669"/>
    <property type="project" value="InterPro"/>
</dbReference>
<evidence type="ECO:0000256" key="1">
    <source>
        <dbReference type="ARBA" id="ARBA00008898"/>
    </source>
</evidence>
<dbReference type="PANTHER" id="PTHR30466">
    <property type="entry name" value="FLAVIN REDUCTASE"/>
    <property type="match status" value="1"/>
</dbReference>
<sequence length="171" mass="18601">MTTSALTTPLPATAIREFRHALGQFATGVTVVTARQPDGSLLGMTVSSFNSLSLNPPLVLFSLAQHSTSGTTLRELDHYAINVLSQEQSELSGHFARPGDKSWSGIAWRPGEYDLPLLEGALASFECASWNHYEGGDHIIFLGQVMAYHLPQPTTSPLIFFRGGYHALRSD</sequence>
<dbReference type="RefSeq" id="WP_034896792.1">
    <property type="nucleotide sequence ID" value="NZ_JRUQ01000056.1"/>
</dbReference>
<dbReference type="InterPro" id="IPR012349">
    <property type="entry name" value="Split_barrel_FMN-bd"/>
</dbReference>
<organism evidence="4 5">
    <name type="scientific">Erwinia typographi</name>
    <dbReference type="NCBI Taxonomy" id="371042"/>
    <lineage>
        <taxon>Bacteria</taxon>
        <taxon>Pseudomonadati</taxon>
        <taxon>Pseudomonadota</taxon>
        <taxon>Gammaproteobacteria</taxon>
        <taxon>Enterobacterales</taxon>
        <taxon>Erwiniaceae</taxon>
        <taxon>Erwinia</taxon>
    </lineage>
</organism>
<dbReference type="InterPro" id="IPR002563">
    <property type="entry name" value="Flavin_Rdtase-like_dom"/>
</dbReference>
<dbReference type="EMBL" id="JRUQ01000056">
    <property type="protein sequence ID" value="KGT89266.1"/>
    <property type="molecule type" value="Genomic_DNA"/>
</dbReference>
<dbReference type="Proteomes" id="UP000030351">
    <property type="component" value="Unassembled WGS sequence"/>
</dbReference>
<keyword evidence="5" id="KW-1185">Reference proteome</keyword>
<protein>
    <recommendedName>
        <fullName evidence="3">Flavin reductase like domain-containing protein</fullName>
    </recommendedName>
</protein>
<dbReference type="PANTHER" id="PTHR30466:SF11">
    <property type="entry name" value="FLAVIN-DEPENDENT MONOOXYGENASE, REDUCTASE SUBUNIT HSAB"/>
    <property type="match status" value="1"/>
</dbReference>
<dbReference type="AlphaFoldDB" id="A0A0A3YV66"/>
<dbReference type="OrthoDB" id="9792858at2"/>
<evidence type="ECO:0000313" key="5">
    <source>
        <dbReference type="Proteomes" id="UP000030351"/>
    </source>
</evidence>
<comment type="similarity">
    <text evidence="1">Belongs to the non-flavoprotein flavin reductase family.</text>
</comment>
<proteinExistence type="inferred from homology"/>
<dbReference type="GO" id="GO:0042602">
    <property type="term" value="F:riboflavin reductase (NADPH) activity"/>
    <property type="evidence" value="ECO:0007669"/>
    <property type="project" value="TreeGrafter"/>
</dbReference>
<dbReference type="STRING" id="371042.NG99_19875"/>
<accession>A0A0A3YV66</accession>
<evidence type="ECO:0000259" key="3">
    <source>
        <dbReference type="SMART" id="SM00903"/>
    </source>
</evidence>
<dbReference type="SUPFAM" id="SSF50475">
    <property type="entry name" value="FMN-binding split barrel"/>
    <property type="match status" value="1"/>
</dbReference>